<evidence type="ECO:0000313" key="1">
    <source>
        <dbReference type="EMBL" id="MBR0599337.1"/>
    </source>
</evidence>
<dbReference type="EMBL" id="JAGSND010000012">
    <property type="protein sequence ID" value="MBR0599337.1"/>
    <property type="molecule type" value="Genomic_DNA"/>
</dbReference>
<comment type="caution">
    <text evidence="1">The sequence shown here is derived from an EMBL/GenBank/DDBJ whole genome shotgun (WGS) entry which is preliminary data.</text>
</comment>
<protein>
    <submittedName>
        <fullName evidence="1">Uncharacterized protein</fullName>
    </submittedName>
</protein>
<name>A0A8J7W1U7_9FIRM</name>
<keyword evidence="2" id="KW-1185">Reference proteome</keyword>
<reference evidence="1" key="2">
    <citation type="submission" date="2021-04" db="EMBL/GenBank/DDBJ databases">
        <authorList>
            <person name="Liu J."/>
        </authorList>
    </citation>
    <scope>NUCLEOTIDE SEQUENCE</scope>
    <source>
        <strain evidence="1">BAD-6</strain>
    </source>
</reference>
<proteinExistence type="predicted"/>
<organism evidence="1 2">
    <name type="scientific">Sinanaerobacter chloroacetimidivorans</name>
    <dbReference type="NCBI Taxonomy" id="2818044"/>
    <lineage>
        <taxon>Bacteria</taxon>
        <taxon>Bacillati</taxon>
        <taxon>Bacillota</taxon>
        <taxon>Clostridia</taxon>
        <taxon>Peptostreptococcales</taxon>
        <taxon>Anaerovoracaceae</taxon>
        <taxon>Sinanaerobacter</taxon>
    </lineage>
</organism>
<reference evidence="1" key="1">
    <citation type="submission" date="2021-04" db="EMBL/GenBank/DDBJ databases">
        <title>Sinoanaerobacter chloroacetimidivorans sp. nov., an obligate anaerobic bacterium isolated from anaerobic sludge.</title>
        <authorList>
            <person name="Bao Y."/>
        </authorList>
    </citation>
    <scope>NUCLEOTIDE SEQUENCE</scope>
    <source>
        <strain evidence="1">BAD-6</strain>
    </source>
</reference>
<gene>
    <name evidence="1" type="ORF">KCX82_15730</name>
</gene>
<dbReference type="AlphaFoldDB" id="A0A8J7W1U7"/>
<dbReference type="Proteomes" id="UP000675664">
    <property type="component" value="Unassembled WGS sequence"/>
</dbReference>
<evidence type="ECO:0000313" key="2">
    <source>
        <dbReference type="Proteomes" id="UP000675664"/>
    </source>
</evidence>
<sequence length="71" mass="8370">MIEIEIENPLGRPNYKLRGLDENQVAEAASEFQKALDYIDHLPFNRQNSAEQARLRKNDIEDKYHIKIVME</sequence>
<accession>A0A8J7W1U7</accession>
<dbReference type="RefSeq" id="WP_227019468.1">
    <property type="nucleotide sequence ID" value="NZ_JAGSND010000012.1"/>
</dbReference>